<feature type="transmembrane region" description="Helical" evidence="8">
    <location>
        <begin position="7"/>
        <end position="27"/>
    </location>
</feature>
<name>A0A380FBA0_STAGA</name>
<evidence type="ECO:0000256" key="2">
    <source>
        <dbReference type="ARBA" id="ARBA00022448"/>
    </source>
</evidence>
<dbReference type="FunFam" id="1.10.3860.10:FF:000001">
    <property type="entry name" value="C4-dicarboxylate transport protein"/>
    <property type="match status" value="1"/>
</dbReference>
<dbReference type="PROSITE" id="PS00714">
    <property type="entry name" value="NA_DICARBOXYL_SYMP_2"/>
    <property type="match status" value="1"/>
</dbReference>
<dbReference type="PANTHER" id="PTHR42865:SF7">
    <property type="entry name" value="PROTON_GLUTAMATE-ASPARTATE SYMPORTER"/>
    <property type="match status" value="1"/>
</dbReference>
<evidence type="ECO:0000256" key="6">
    <source>
        <dbReference type="ARBA" id="ARBA00022989"/>
    </source>
</evidence>
<sequence length="441" mass="47700">MKFFKKVSLPMQIVIALILGVIVGSILHGNKDVINYIQPFGDIFLNLIKMIVVPIVFCSLAISISNVGDTKTIGRYGGKTLLYFIFMTTFAIALGLIFGNLFKPGSGLNADLLPKGDISKYESTAKSAEGSTYGNHLIDTVVNIVPTNIFEALSSGELLPIIFFSVFFGLALAAIGEKAKPVKDFLGGALEAVFWMIGKVLLLAPIAVFAFISTTIITFGISALIPLFKLCLTVVIAMFFFIFIVLGIVSRLCGVKIVSIMKLLKNELMLAFSTASSEAVLPTVMRKMERFGVPRDIASFVLPTGYSFNLDGAAMYQSIAALFVAQLYGVHLSIGEQIILMITLMLTSKGMAGVPGASIVVLLTTLGSVGLNPQGLALIIGVDRILEMLRTCVNVLGNSVASVVIAKSEGVYDKKTRRRIFERPGLVWLSKFTATSRIYYR</sequence>
<keyword evidence="6 8" id="KW-1133">Transmembrane helix</keyword>
<organism evidence="9 10">
    <name type="scientific">Staphylococcus gallinarum</name>
    <dbReference type="NCBI Taxonomy" id="1293"/>
    <lineage>
        <taxon>Bacteria</taxon>
        <taxon>Bacillati</taxon>
        <taxon>Bacillota</taxon>
        <taxon>Bacilli</taxon>
        <taxon>Bacillales</taxon>
        <taxon>Staphylococcaceae</taxon>
        <taxon>Staphylococcus</taxon>
    </lineage>
</organism>
<dbReference type="InterPro" id="IPR001991">
    <property type="entry name" value="Na-dicarboxylate_symporter"/>
</dbReference>
<evidence type="ECO:0000313" key="10">
    <source>
        <dbReference type="Proteomes" id="UP000255277"/>
    </source>
</evidence>
<evidence type="ECO:0000313" key="9">
    <source>
        <dbReference type="EMBL" id="SUM31020.1"/>
    </source>
</evidence>
<dbReference type="EMBL" id="UHDK01000001">
    <property type="protein sequence ID" value="SUM31020.1"/>
    <property type="molecule type" value="Genomic_DNA"/>
</dbReference>
<dbReference type="Gene3D" id="1.10.3860.10">
    <property type="entry name" value="Sodium:dicarboxylate symporter"/>
    <property type="match status" value="1"/>
</dbReference>
<accession>A0A380FBA0</accession>
<dbReference type="Proteomes" id="UP000255277">
    <property type="component" value="Unassembled WGS sequence"/>
</dbReference>
<feature type="transmembrane region" description="Helical" evidence="8">
    <location>
        <begin position="158"/>
        <end position="176"/>
    </location>
</feature>
<evidence type="ECO:0000256" key="4">
    <source>
        <dbReference type="ARBA" id="ARBA00022692"/>
    </source>
</evidence>
<dbReference type="InterPro" id="IPR018107">
    <property type="entry name" value="Na-dicarboxylate_symporter_CS"/>
</dbReference>
<feature type="transmembrane region" description="Helical" evidence="8">
    <location>
        <begin position="47"/>
        <end position="68"/>
    </location>
</feature>
<dbReference type="AlphaFoldDB" id="A0A380FBA0"/>
<dbReference type="GO" id="GO:0006835">
    <property type="term" value="P:dicarboxylic acid transport"/>
    <property type="evidence" value="ECO:0007669"/>
    <property type="project" value="TreeGrafter"/>
</dbReference>
<evidence type="ECO:0000256" key="5">
    <source>
        <dbReference type="ARBA" id="ARBA00022847"/>
    </source>
</evidence>
<dbReference type="InterPro" id="IPR036458">
    <property type="entry name" value="Na:dicarbo_symporter_sf"/>
</dbReference>
<keyword evidence="7 8" id="KW-0472">Membrane</keyword>
<proteinExistence type="predicted"/>
<comment type="subcellular location">
    <subcellularLocation>
        <location evidence="1">Cell membrane</location>
        <topology evidence="1">Multi-pass membrane protein</topology>
    </subcellularLocation>
</comment>
<keyword evidence="2" id="KW-0813">Transport</keyword>
<keyword evidence="4 8" id="KW-0812">Transmembrane</keyword>
<dbReference type="SUPFAM" id="SSF118215">
    <property type="entry name" value="Proton glutamate symport protein"/>
    <property type="match status" value="1"/>
</dbReference>
<feature type="transmembrane region" description="Helical" evidence="8">
    <location>
        <begin position="227"/>
        <end position="248"/>
    </location>
</feature>
<feature type="transmembrane region" description="Helical" evidence="8">
    <location>
        <begin position="197"/>
        <end position="221"/>
    </location>
</feature>
<feature type="transmembrane region" description="Helical" evidence="8">
    <location>
        <begin position="359"/>
        <end position="380"/>
    </location>
</feature>
<evidence type="ECO:0000256" key="8">
    <source>
        <dbReference type="SAM" id="Phobius"/>
    </source>
</evidence>
<reference evidence="9 10" key="1">
    <citation type="submission" date="2018-06" db="EMBL/GenBank/DDBJ databases">
        <authorList>
            <consortium name="Pathogen Informatics"/>
            <person name="Doyle S."/>
        </authorList>
    </citation>
    <scope>NUCLEOTIDE SEQUENCE [LARGE SCALE GENOMIC DNA]</scope>
    <source>
        <strain evidence="9 10">NCTC12195</strain>
    </source>
</reference>
<protein>
    <submittedName>
        <fullName evidence="9">Proton sodium-glutamate symport protein</fullName>
    </submittedName>
</protein>
<dbReference type="GO" id="GO:0015293">
    <property type="term" value="F:symporter activity"/>
    <property type="evidence" value="ECO:0007669"/>
    <property type="project" value="UniProtKB-KW"/>
</dbReference>
<keyword evidence="5" id="KW-0769">Symport</keyword>
<evidence type="ECO:0000256" key="1">
    <source>
        <dbReference type="ARBA" id="ARBA00004651"/>
    </source>
</evidence>
<evidence type="ECO:0000256" key="7">
    <source>
        <dbReference type="ARBA" id="ARBA00023136"/>
    </source>
</evidence>
<gene>
    <name evidence="9" type="primary">gltT_1</name>
    <name evidence="9" type="ORF">NCTC12195_00425</name>
</gene>
<feature type="transmembrane region" description="Helical" evidence="8">
    <location>
        <begin position="328"/>
        <end position="347"/>
    </location>
</feature>
<dbReference type="GO" id="GO:0005886">
    <property type="term" value="C:plasma membrane"/>
    <property type="evidence" value="ECO:0007669"/>
    <property type="project" value="UniProtKB-SubCell"/>
</dbReference>
<evidence type="ECO:0000256" key="3">
    <source>
        <dbReference type="ARBA" id="ARBA00022475"/>
    </source>
</evidence>
<keyword evidence="3" id="KW-1003">Cell membrane</keyword>
<dbReference type="PRINTS" id="PR00173">
    <property type="entry name" value="EDTRNSPORT"/>
</dbReference>
<dbReference type="Pfam" id="PF00375">
    <property type="entry name" value="SDF"/>
    <property type="match status" value="1"/>
</dbReference>
<feature type="transmembrane region" description="Helical" evidence="8">
    <location>
        <begin position="80"/>
        <end position="102"/>
    </location>
</feature>
<dbReference type="PANTHER" id="PTHR42865">
    <property type="entry name" value="PROTON/GLUTAMATE-ASPARTATE SYMPORTER"/>
    <property type="match status" value="1"/>
</dbReference>
<dbReference type="PROSITE" id="PS00713">
    <property type="entry name" value="NA_DICARBOXYL_SYMP_1"/>
    <property type="match status" value="1"/>
</dbReference>